<dbReference type="GO" id="GO:0005654">
    <property type="term" value="C:nucleoplasm"/>
    <property type="evidence" value="ECO:0007669"/>
    <property type="project" value="TreeGrafter"/>
</dbReference>
<feature type="domain" description="ARID" evidence="1">
    <location>
        <begin position="42"/>
        <end position="135"/>
    </location>
</feature>
<organism evidence="3">
    <name type="scientific">Drosophila willistoni</name>
    <name type="common">Fruit fly</name>
    <dbReference type="NCBI Taxonomy" id="7260"/>
    <lineage>
        <taxon>Eukaryota</taxon>
        <taxon>Metazoa</taxon>
        <taxon>Ecdysozoa</taxon>
        <taxon>Arthropoda</taxon>
        <taxon>Hexapoda</taxon>
        <taxon>Insecta</taxon>
        <taxon>Pterygota</taxon>
        <taxon>Neoptera</taxon>
        <taxon>Endopterygota</taxon>
        <taxon>Diptera</taxon>
        <taxon>Brachycera</taxon>
        <taxon>Muscomorpha</taxon>
        <taxon>Ephydroidea</taxon>
        <taxon>Drosophilidae</taxon>
        <taxon>Drosophila</taxon>
        <taxon>Sophophora</taxon>
    </lineage>
</organism>
<dbReference type="HOGENOM" id="CLU_1653997_0_0_1"/>
<dbReference type="Pfam" id="PF01388">
    <property type="entry name" value="ARID"/>
    <property type="match status" value="1"/>
</dbReference>
<evidence type="ECO:0000259" key="1">
    <source>
        <dbReference type="PROSITE" id="PS51011"/>
    </source>
</evidence>
<accession>B4MQ67</accession>
<dbReference type="EMBL" id="CH963849">
    <property type="protein sequence ID" value="EDW74256.1"/>
    <property type="molecule type" value="Genomic_DNA"/>
</dbReference>
<proteinExistence type="predicted"/>
<dbReference type="SUPFAM" id="SSF46774">
    <property type="entry name" value="ARID-like"/>
    <property type="match status" value="1"/>
</dbReference>
<dbReference type="GO" id="GO:0003677">
    <property type="term" value="F:DNA binding"/>
    <property type="evidence" value="ECO:0007669"/>
    <property type="project" value="InterPro"/>
</dbReference>
<dbReference type="InterPro" id="IPR001606">
    <property type="entry name" value="ARID_dom"/>
</dbReference>
<gene>
    <name evidence="2" type="primary">Dwil\GK21833</name>
    <name evidence="2" type="ORF">Dwil_GK21833</name>
</gene>
<keyword evidence="3" id="KW-1185">Reference proteome</keyword>
<dbReference type="SMART" id="SM00501">
    <property type="entry name" value="BRIGHT"/>
    <property type="match status" value="1"/>
</dbReference>
<dbReference type="eggNOG" id="KOG2510">
    <property type="taxonomic scope" value="Eukaryota"/>
</dbReference>
<protein>
    <submittedName>
        <fullName evidence="2">GK21833</fullName>
    </submittedName>
</protein>
<dbReference type="Gene3D" id="1.10.150.60">
    <property type="entry name" value="ARID DNA-binding domain"/>
    <property type="match status" value="1"/>
</dbReference>
<sequence length="160" mass="18181">MPRPKSGVKIVGQSRKAPLMAKTPRLTPGETELLRIYKIDDDPERGPWLDRLFGYMKQRGTPIRKCPKILRDLLDIYKLYQLVKAGGGYAEVTKKGLWNEIALKQGIDIKLATSATTRLRIHYCRTILPFECHFDRDGVDPLQVEADGRKPKSTGTLTLF</sequence>
<dbReference type="GO" id="GO:0016514">
    <property type="term" value="C:SWI/SNF complex"/>
    <property type="evidence" value="ECO:0007669"/>
    <property type="project" value="InterPro"/>
</dbReference>
<dbReference type="PANTHER" id="PTHR12656">
    <property type="entry name" value="BRG-1 ASSOCIATED FACTOR 250 BAF250"/>
    <property type="match status" value="1"/>
</dbReference>
<dbReference type="InterPro" id="IPR036431">
    <property type="entry name" value="ARID_dom_sf"/>
</dbReference>
<dbReference type="Proteomes" id="UP000007798">
    <property type="component" value="Unassembled WGS sequence"/>
</dbReference>
<dbReference type="GO" id="GO:0031491">
    <property type="term" value="F:nucleosome binding"/>
    <property type="evidence" value="ECO:0007669"/>
    <property type="project" value="TreeGrafter"/>
</dbReference>
<dbReference type="InterPro" id="IPR021906">
    <property type="entry name" value="BAF250/Osa"/>
</dbReference>
<name>B4MQ67_DROWI</name>
<dbReference type="SMART" id="SM01014">
    <property type="entry name" value="ARID"/>
    <property type="match status" value="1"/>
</dbReference>
<dbReference type="OMA" id="TILPFEC"/>
<dbReference type="AlphaFoldDB" id="B4MQ67"/>
<dbReference type="GO" id="GO:0035060">
    <property type="term" value="C:brahma complex"/>
    <property type="evidence" value="ECO:0007669"/>
    <property type="project" value="InterPro"/>
</dbReference>
<dbReference type="GO" id="GO:0006338">
    <property type="term" value="P:chromatin remodeling"/>
    <property type="evidence" value="ECO:0007669"/>
    <property type="project" value="InterPro"/>
</dbReference>
<dbReference type="STRING" id="7260.B4MQ67"/>
<evidence type="ECO:0000313" key="3">
    <source>
        <dbReference type="Proteomes" id="UP000007798"/>
    </source>
</evidence>
<dbReference type="GO" id="GO:0006357">
    <property type="term" value="P:regulation of transcription by RNA polymerase II"/>
    <property type="evidence" value="ECO:0007669"/>
    <property type="project" value="TreeGrafter"/>
</dbReference>
<dbReference type="GO" id="GO:0045893">
    <property type="term" value="P:positive regulation of DNA-templated transcription"/>
    <property type="evidence" value="ECO:0007669"/>
    <property type="project" value="TreeGrafter"/>
</dbReference>
<dbReference type="InParanoid" id="B4MQ67"/>
<reference evidence="2 3" key="1">
    <citation type="journal article" date="2007" name="Nature">
        <title>Evolution of genes and genomes on the Drosophila phylogeny.</title>
        <authorList>
            <consortium name="Drosophila 12 Genomes Consortium"/>
            <person name="Clark A.G."/>
            <person name="Eisen M.B."/>
            <person name="Smith D.R."/>
            <person name="Bergman C.M."/>
            <person name="Oliver B."/>
            <person name="Markow T.A."/>
            <person name="Kaufman T.C."/>
            <person name="Kellis M."/>
            <person name="Gelbart W."/>
            <person name="Iyer V.N."/>
            <person name="Pollard D.A."/>
            <person name="Sackton T.B."/>
            <person name="Larracuente A.M."/>
            <person name="Singh N.D."/>
            <person name="Abad J.P."/>
            <person name="Abt D.N."/>
            <person name="Adryan B."/>
            <person name="Aguade M."/>
            <person name="Akashi H."/>
            <person name="Anderson W.W."/>
            <person name="Aquadro C.F."/>
            <person name="Ardell D.H."/>
            <person name="Arguello R."/>
            <person name="Artieri C.G."/>
            <person name="Barbash D.A."/>
            <person name="Barker D."/>
            <person name="Barsanti P."/>
            <person name="Batterham P."/>
            <person name="Batzoglou S."/>
            <person name="Begun D."/>
            <person name="Bhutkar A."/>
            <person name="Blanco E."/>
            <person name="Bosak S.A."/>
            <person name="Bradley R.K."/>
            <person name="Brand A.D."/>
            <person name="Brent M.R."/>
            <person name="Brooks A.N."/>
            <person name="Brown R.H."/>
            <person name="Butlin R.K."/>
            <person name="Caggese C."/>
            <person name="Calvi B.R."/>
            <person name="Bernardo de Carvalho A."/>
            <person name="Caspi A."/>
            <person name="Castrezana S."/>
            <person name="Celniker S.E."/>
            <person name="Chang J.L."/>
            <person name="Chapple C."/>
            <person name="Chatterji S."/>
            <person name="Chinwalla A."/>
            <person name="Civetta A."/>
            <person name="Clifton S.W."/>
            <person name="Comeron J.M."/>
            <person name="Costello J.C."/>
            <person name="Coyne J.A."/>
            <person name="Daub J."/>
            <person name="David R.G."/>
            <person name="Delcher A.L."/>
            <person name="Delehaunty K."/>
            <person name="Do C.B."/>
            <person name="Ebling H."/>
            <person name="Edwards K."/>
            <person name="Eickbush T."/>
            <person name="Evans J.D."/>
            <person name="Filipski A."/>
            <person name="Findeiss S."/>
            <person name="Freyhult E."/>
            <person name="Fulton L."/>
            <person name="Fulton R."/>
            <person name="Garcia A.C."/>
            <person name="Gardiner A."/>
            <person name="Garfield D.A."/>
            <person name="Garvin B.E."/>
            <person name="Gibson G."/>
            <person name="Gilbert D."/>
            <person name="Gnerre S."/>
            <person name="Godfrey J."/>
            <person name="Good R."/>
            <person name="Gotea V."/>
            <person name="Gravely B."/>
            <person name="Greenberg A.J."/>
            <person name="Griffiths-Jones S."/>
            <person name="Gross S."/>
            <person name="Guigo R."/>
            <person name="Gustafson E.A."/>
            <person name="Haerty W."/>
            <person name="Hahn M.W."/>
            <person name="Halligan D.L."/>
            <person name="Halpern A.L."/>
            <person name="Halter G.M."/>
            <person name="Han M.V."/>
            <person name="Heger A."/>
            <person name="Hillier L."/>
            <person name="Hinrichs A.S."/>
            <person name="Holmes I."/>
            <person name="Hoskins R.A."/>
            <person name="Hubisz M.J."/>
            <person name="Hultmark D."/>
            <person name="Huntley M.A."/>
            <person name="Jaffe D.B."/>
            <person name="Jagadeeshan S."/>
            <person name="Jeck W.R."/>
            <person name="Johnson J."/>
            <person name="Jones C.D."/>
            <person name="Jordan W.C."/>
            <person name="Karpen G.H."/>
            <person name="Kataoka E."/>
            <person name="Keightley P.D."/>
            <person name="Kheradpour P."/>
            <person name="Kirkness E.F."/>
            <person name="Koerich L.B."/>
            <person name="Kristiansen K."/>
            <person name="Kudrna D."/>
            <person name="Kulathinal R.J."/>
            <person name="Kumar S."/>
            <person name="Kwok R."/>
            <person name="Lander E."/>
            <person name="Langley C.H."/>
            <person name="Lapoint R."/>
            <person name="Lazzaro B.P."/>
            <person name="Lee S.J."/>
            <person name="Levesque L."/>
            <person name="Li R."/>
            <person name="Lin C.F."/>
            <person name="Lin M.F."/>
            <person name="Lindblad-Toh K."/>
            <person name="Llopart A."/>
            <person name="Long M."/>
            <person name="Low L."/>
            <person name="Lozovsky E."/>
            <person name="Lu J."/>
            <person name="Luo M."/>
            <person name="Machado C.A."/>
            <person name="Makalowski W."/>
            <person name="Marzo M."/>
            <person name="Matsuda M."/>
            <person name="Matzkin L."/>
            <person name="McAllister B."/>
            <person name="McBride C.S."/>
            <person name="McKernan B."/>
            <person name="McKernan K."/>
            <person name="Mendez-Lago M."/>
            <person name="Minx P."/>
            <person name="Mollenhauer M.U."/>
            <person name="Montooth K."/>
            <person name="Mount S.M."/>
            <person name="Mu X."/>
            <person name="Myers E."/>
            <person name="Negre B."/>
            <person name="Newfeld S."/>
            <person name="Nielsen R."/>
            <person name="Noor M.A."/>
            <person name="O'Grady P."/>
            <person name="Pachter L."/>
            <person name="Papaceit M."/>
            <person name="Parisi M.J."/>
            <person name="Parisi M."/>
            <person name="Parts L."/>
            <person name="Pedersen J.S."/>
            <person name="Pesole G."/>
            <person name="Phillippy A.M."/>
            <person name="Ponting C.P."/>
            <person name="Pop M."/>
            <person name="Porcelli D."/>
            <person name="Powell J.R."/>
            <person name="Prohaska S."/>
            <person name="Pruitt K."/>
            <person name="Puig M."/>
            <person name="Quesneville H."/>
            <person name="Ram K.R."/>
            <person name="Rand D."/>
            <person name="Rasmussen M.D."/>
            <person name="Reed L.K."/>
            <person name="Reenan R."/>
            <person name="Reily A."/>
            <person name="Remington K.A."/>
            <person name="Rieger T.T."/>
            <person name="Ritchie M.G."/>
            <person name="Robin C."/>
            <person name="Rogers Y.H."/>
            <person name="Rohde C."/>
            <person name="Rozas J."/>
            <person name="Rubenfield M.J."/>
            <person name="Ruiz A."/>
            <person name="Russo S."/>
            <person name="Salzberg S.L."/>
            <person name="Sanchez-Gracia A."/>
            <person name="Saranga D.J."/>
            <person name="Sato H."/>
            <person name="Schaeffer S.W."/>
            <person name="Schatz M.C."/>
            <person name="Schlenke T."/>
            <person name="Schwartz R."/>
            <person name="Segarra C."/>
            <person name="Singh R.S."/>
            <person name="Sirot L."/>
            <person name="Sirota M."/>
            <person name="Sisneros N.B."/>
            <person name="Smith C.D."/>
            <person name="Smith T.F."/>
            <person name="Spieth J."/>
            <person name="Stage D.E."/>
            <person name="Stark A."/>
            <person name="Stephan W."/>
            <person name="Strausberg R.L."/>
            <person name="Strempel S."/>
            <person name="Sturgill D."/>
            <person name="Sutton G."/>
            <person name="Sutton G.G."/>
            <person name="Tao W."/>
            <person name="Teichmann S."/>
            <person name="Tobari Y.N."/>
            <person name="Tomimura Y."/>
            <person name="Tsolas J.M."/>
            <person name="Valente V.L."/>
            <person name="Venter E."/>
            <person name="Venter J.C."/>
            <person name="Vicario S."/>
            <person name="Vieira F.G."/>
            <person name="Vilella A.J."/>
            <person name="Villasante A."/>
            <person name="Walenz B."/>
            <person name="Wang J."/>
            <person name="Wasserman M."/>
            <person name="Watts T."/>
            <person name="Wilson D."/>
            <person name="Wilson R.K."/>
            <person name="Wing R.A."/>
            <person name="Wolfner M.F."/>
            <person name="Wong A."/>
            <person name="Wong G.K."/>
            <person name="Wu C.I."/>
            <person name="Wu G."/>
            <person name="Yamamoto D."/>
            <person name="Yang H.P."/>
            <person name="Yang S.P."/>
            <person name="Yorke J.A."/>
            <person name="Yoshida K."/>
            <person name="Zdobnov E."/>
            <person name="Zhang P."/>
            <person name="Zhang Y."/>
            <person name="Zimin A.V."/>
            <person name="Baldwin J."/>
            <person name="Abdouelleil A."/>
            <person name="Abdulkadir J."/>
            <person name="Abebe A."/>
            <person name="Abera B."/>
            <person name="Abreu J."/>
            <person name="Acer S.C."/>
            <person name="Aftuck L."/>
            <person name="Alexander A."/>
            <person name="An P."/>
            <person name="Anderson E."/>
            <person name="Anderson S."/>
            <person name="Arachi H."/>
            <person name="Azer M."/>
            <person name="Bachantsang P."/>
            <person name="Barry A."/>
            <person name="Bayul T."/>
            <person name="Berlin A."/>
            <person name="Bessette D."/>
            <person name="Bloom T."/>
            <person name="Blye J."/>
            <person name="Boguslavskiy L."/>
            <person name="Bonnet C."/>
            <person name="Boukhgalter B."/>
            <person name="Bourzgui I."/>
            <person name="Brown A."/>
            <person name="Cahill P."/>
            <person name="Channer S."/>
            <person name="Cheshatsang Y."/>
            <person name="Chuda L."/>
            <person name="Citroen M."/>
            <person name="Collymore A."/>
            <person name="Cooke P."/>
            <person name="Costello M."/>
            <person name="D'Aco K."/>
            <person name="Daza R."/>
            <person name="De Haan G."/>
            <person name="DeGray S."/>
            <person name="DeMaso C."/>
            <person name="Dhargay N."/>
            <person name="Dooley K."/>
            <person name="Dooley E."/>
            <person name="Doricent M."/>
            <person name="Dorje P."/>
            <person name="Dorjee K."/>
            <person name="Dupes A."/>
            <person name="Elong R."/>
            <person name="Falk J."/>
            <person name="Farina A."/>
            <person name="Faro S."/>
            <person name="Ferguson D."/>
            <person name="Fisher S."/>
            <person name="Foley C.D."/>
            <person name="Franke A."/>
            <person name="Friedrich D."/>
            <person name="Gadbois L."/>
            <person name="Gearin G."/>
            <person name="Gearin C.R."/>
            <person name="Giannoukos G."/>
            <person name="Goode T."/>
            <person name="Graham J."/>
            <person name="Grandbois E."/>
            <person name="Grewal S."/>
            <person name="Gyaltsen K."/>
            <person name="Hafez N."/>
            <person name="Hagos B."/>
            <person name="Hall J."/>
            <person name="Henson C."/>
            <person name="Hollinger A."/>
            <person name="Honan T."/>
            <person name="Huard M.D."/>
            <person name="Hughes L."/>
            <person name="Hurhula B."/>
            <person name="Husby M.E."/>
            <person name="Kamat A."/>
            <person name="Kanga B."/>
            <person name="Kashin S."/>
            <person name="Khazanovich D."/>
            <person name="Kisner P."/>
            <person name="Lance K."/>
            <person name="Lara M."/>
            <person name="Lee W."/>
            <person name="Lennon N."/>
            <person name="Letendre F."/>
            <person name="LeVine R."/>
            <person name="Lipovsky A."/>
            <person name="Liu X."/>
            <person name="Liu J."/>
            <person name="Liu S."/>
            <person name="Lokyitsang T."/>
            <person name="Lokyitsang Y."/>
            <person name="Lubonja R."/>
            <person name="Lui A."/>
            <person name="MacDonald P."/>
            <person name="Magnisalis V."/>
            <person name="Maru K."/>
            <person name="Matthews C."/>
            <person name="McCusker W."/>
            <person name="McDonough S."/>
            <person name="Mehta T."/>
            <person name="Meldrim J."/>
            <person name="Meneus L."/>
            <person name="Mihai O."/>
            <person name="Mihalev A."/>
            <person name="Mihova T."/>
            <person name="Mittelman R."/>
            <person name="Mlenga V."/>
            <person name="Montmayeur A."/>
            <person name="Mulrain L."/>
            <person name="Navidi A."/>
            <person name="Naylor J."/>
            <person name="Negash T."/>
            <person name="Nguyen T."/>
            <person name="Nguyen N."/>
            <person name="Nicol R."/>
            <person name="Norbu C."/>
            <person name="Norbu N."/>
            <person name="Novod N."/>
            <person name="O'Neill B."/>
            <person name="Osman S."/>
            <person name="Markiewicz E."/>
            <person name="Oyono O.L."/>
            <person name="Patti C."/>
            <person name="Phunkhang P."/>
            <person name="Pierre F."/>
            <person name="Priest M."/>
            <person name="Raghuraman S."/>
            <person name="Rege F."/>
            <person name="Reyes R."/>
            <person name="Rise C."/>
            <person name="Rogov P."/>
            <person name="Ross K."/>
            <person name="Ryan E."/>
            <person name="Settipalli S."/>
            <person name="Shea T."/>
            <person name="Sherpa N."/>
            <person name="Shi L."/>
            <person name="Shih D."/>
            <person name="Sparrow T."/>
            <person name="Spaulding J."/>
            <person name="Stalker J."/>
            <person name="Stange-Thomann N."/>
            <person name="Stavropoulos S."/>
            <person name="Stone C."/>
            <person name="Strader C."/>
            <person name="Tesfaye S."/>
            <person name="Thomson T."/>
            <person name="Thoulutsang Y."/>
            <person name="Thoulutsang D."/>
            <person name="Topham K."/>
            <person name="Topping I."/>
            <person name="Tsamla T."/>
            <person name="Vassiliev H."/>
            <person name="Vo A."/>
            <person name="Wangchuk T."/>
            <person name="Wangdi T."/>
            <person name="Weiand M."/>
            <person name="Wilkinson J."/>
            <person name="Wilson A."/>
            <person name="Yadav S."/>
            <person name="Young G."/>
            <person name="Yu Q."/>
            <person name="Zembek L."/>
            <person name="Zhong D."/>
            <person name="Zimmer A."/>
            <person name="Zwirko Z."/>
            <person name="Jaffe D.B."/>
            <person name="Alvarez P."/>
            <person name="Brockman W."/>
            <person name="Butler J."/>
            <person name="Chin C."/>
            <person name="Gnerre S."/>
            <person name="Grabherr M."/>
            <person name="Kleber M."/>
            <person name="Mauceli E."/>
            <person name="MacCallum I."/>
        </authorList>
    </citation>
    <scope>NUCLEOTIDE SEQUENCE [LARGE SCALE GENOMIC DNA]</scope>
    <source>
        <strain evidence="3">Tucson 14030-0811.24</strain>
    </source>
</reference>
<evidence type="ECO:0000313" key="2">
    <source>
        <dbReference type="EMBL" id="EDW74256.1"/>
    </source>
</evidence>
<dbReference type="PROSITE" id="PS51011">
    <property type="entry name" value="ARID"/>
    <property type="match status" value="1"/>
</dbReference>
<dbReference type="PANTHER" id="PTHR12656:SF5">
    <property type="entry name" value="TRITHORAX GROUP PROTEIN OSA"/>
    <property type="match status" value="1"/>
</dbReference>